<evidence type="ECO:0000313" key="2">
    <source>
        <dbReference type="Proteomes" id="UP000821845"/>
    </source>
</evidence>
<gene>
    <name evidence="1" type="ORF">HPB50_008503</name>
</gene>
<accession>A0ACB7TH38</accession>
<sequence length="149" mass="16321">MATAAAAVFCAAASRACHRSFKTTWSRDEHGRYRAPLLRTIYSSKLCEREPTLLSGTVQSAIACTSSRVSSSQQPPFSSHDVASHQQPGPWLRRTQAHPAAAHINSWTRGNKGLASLVSLRRNHRIPGTFVDCAEAGRDTDKEQAMHSH</sequence>
<evidence type="ECO:0000313" key="1">
    <source>
        <dbReference type="EMBL" id="KAH6945449.1"/>
    </source>
</evidence>
<name>A0ACB7TH38_HYAAI</name>
<keyword evidence="2" id="KW-1185">Reference proteome</keyword>
<proteinExistence type="predicted"/>
<organism evidence="1 2">
    <name type="scientific">Hyalomma asiaticum</name>
    <name type="common">Tick</name>
    <dbReference type="NCBI Taxonomy" id="266040"/>
    <lineage>
        <taxon>Eukaryota</taxon>
        <taxon>Metazoa</taxon>
        <taxon>Ecdysozoa</taxon>
        <taxon>Arthropoda</taxon>
        <taxon>Chelicerata</taxon>
        <taxon>Arachnida</taxon>
        <taxon>Acari</taxon>
        <taxon>Parasitiformes</taxon>
        <taxon>Ixodida</taxon>
        <taxon>Ixodoidea</taxon>
        <taxon>Ixodidae</taxon>
        <taxon>Hyalomminae</taxon>
        <taxon>Hyalomma</taxon>
    </lineage>
</organism>
<comment type="caution">
    <text evidence="1">The sequence shown here is derived from an EMBL/GenBank/DDBJ whole genome shotgun (WGS) entry which is preliminary data.</text>
</comment>
<protein>
    <submittedName>
        <fullName evidence="1">Uncharacterized protein</fullName>
    </submittedName>
</protein>
<dbReference type="Proteomes" id="UP000821845">
    <property type="component" value="Chromosome 1"/>
</dbReference>
<reference evidence="1" key="1">
    <citation type="submission" date="2020-05" db="EMBL/GenBank/DDBJ databases">
        <title>Large-scale comparative analyses of tick genomes elucidate their genetic diversity and vector capacities.</title>
        <authorList>
            <person name="Jia N."/>
            <person name="Wang J."/>
            <person name="Shi W."/>
            <person name="Du L."/>
            <person name="Sun Y."/>
            <person name="Zhan W."/>
            <person name="Jiang J."/>
            <person name="Wang Q."/>
            <person name="Zhang B."/>
            <person name="Ji P."/>
            <person name="Sakyi L.B."/>
            <person name="Cui X."/>
            <person name="Yuan T."/>
            <person name="Jiang B."/>
            <person name="Yang W."/>
            <person name="Lam T.T.-Y."/>
            <person name="Chang Q."/>
            <person name="Ding S."/>
            <person name="Wang X."/>
            <person name="Zhu J."/>
            <person name="Ruan X."/>
            <person name="Zhao L."/>
            <person name="Wei J."/>
            <person name="Que T."/>
            <person name="Du C."/>
            <person name="Cheng J."/>
            <person name="Dai P."/>
            <person name="Han X."/>
            <person name="Huang E."/>
            <person name="Gao Y."/>
            <person name="Liu J."/>
            <person name="Shao H."/>
            <person name="Ye R."/>
            <person name="Li L."/>
            <person name="Wei W."/>
            <person name="Wang X."/>
            <person name="Wang C."/>
            <person name="Yang T."/>
            <person name="Huo Q."/>
            <person name="Li W."/>
            <person name="Guo W."/>
            <person name="Chen H."/>
            <person name="Zhou L."/>
            <person name="Ni X."/>
            <person name="Tian J."/>
            <person name="Zhou Y."/>
            <person name="Sheng Y."/>
            <person name="Liu T."/>
            <person name="Pan Y."/>
            <person name="Xia L."/>
            <person name="Li J."/>
            <person name="Zhao F."/>
            <person name="Cao W."/>
        </authorList>
    </citation>
    <scope>NUCLEOTIDE SEQUENCE</scope>
    <source>
        <strain evidence="1">Hyas-2018</strain>
    </source>
</reference>
<dbReference type="EMBL" id="CM023481">
    <property type="protein sequence ID" value="KAH6945449.1"/>
    <property type="molecule type" value="Genomic_DNA"/>
</dbReference>